<feature type="domain" description="GS catalytic" evidence="16">
    <location>
        <begin position="110"/>
        <end position="472"/>
    </location>
</feature>
<dbReference type="SUPFAM" id="SSF55931">
    <property type="entry name" value="Glutamine synthetase/guanido kinase"/>
    <property type="match status" value="1"/>
</dbReference>
<keyword evidence="10" id="KW-0597">Phosphoprotein</keyword>
<comment type="cofactor">
    <cofactor evidence="9">
        <name>Mg(2+)</name>
        <dbReference type="ChEBI" id="CHEBI:18420"/>
    </cofactor>
    <text evidence="9">Binds 2 Mg(2+) ions per subunit.</text>
</comment>
<keyword evidence="9" id="KW-0460">Magnesium</keyword>
<dbReference type="EC" id="6.3.1.2" evidence="14"/>
<dbReference type="NCBIfam" id="TIGR00653">
    <property type="entry name" value="GlnA"/>
    <property type="match status" value="1"/>
</dbReference>
<keyword evidence="4 14" id="KW-0436">Ligase</keyword>
<keyword evidence="6 8" id="KW-0067">ATP-binding</keyword>
<comment type="caution">
    <text evidence="17">The sequence shown here is derived from an EMBL/GenBank/DDBJ whole genome shotgun (WGS) entry which is preliminary data.</text>
</comment>
<dbReference type="SUPFAM" id="SSF54368">
    <property type="entry name" value="Glutamine synthetase, N-terminal domain"/>
    <property type="match status" value="1"/>
</dbReference>
<evidence type="ECO:0000256" key="3">
    <source>
        <dbReference type="ARBA" id="ARBA00022490"/>
    </source>
</evidence>
<feature type="binding site" evidence="8">
    <location>
        <position position="207"/>
    </location>
    <ligand>
        <name>ATP</name>
        <dbReference type="ChEBI" id="CHEBI:30616"/>
    </ligand>
</feature>
<feature type="binding site" evidence="7">
    <location>
        <begin position="264"/>
        <end position="265"/>
    </location>
    <ligand>
        <name>L-glutamate</name>
        <dbReference type="ChEBI" id="CHEBI:29985"/>
    </ligand>
</feature>
<dbReference type="Gene3D" id="3.10.20.70">
    <property type="entry name" value="Glutamine synthetase, N-terminal domain"/>
    <property type="match status" value="1"/>
</dbReference>
<dbReference type="InterPro" id="IPR014746">
    <property type="entry name" value="Gln_synth/guanido_kin_cat_dom"/>
</dbReference>
<evidence type="ECO:0000256" key="1">
    <source>
        <dbReference type="ARBA" id="ARBA00004496"/>
    </source>
</evidence>
<evidence type="ECO:0000256" key="6">
    <source>
        <dbReference type="ARBA" id="ARBA00022840"/>
    </source>
</evidence>
<protein>
    <recommendedName>
        <fullName evidence="14">Glutamine synthetase</fullName>
        <ecNumber evidence="14">6.3.1.2</ecNumber>
    </recommendedName>
</protein>
<dbReference type="PANTHER" id="PTHR43407">
    <property type="entry name" value="GLUTAMINE SYNTHETASE"/>
    <property type="match status" value="1"/>
</dbReference>
<dbReference type="Proteomes" id="UP000240880">
    <property type="component" value="Unassembled WGS sequence"/>
</dbReference>
<evidence type="ECO:0000256" key="10">
    <source>
        <dbReference type="PIRSR" id="PIRSR604809-50"/>
    </source>
</evidence>
<dbReference type="PROSITE" id="PS00180">
    <property type="entry name" value="GLNA_1"/>
    <property type="match status" value="1"/>
</dbReference>
<feature type="binding site" evidence="8">
    <location>
        <begin position="223"/>
        <end position="225"/>
    </location>
    <ligand>
        <name>ATP</name>
        <dbReference type="ChEBI" id="CHEBI:30616"/>
    </ligand>
</feature>
<dbReference type="GO" id="GO:0005737">
    <property type="term" value="C:cytoplasm"/>
    <property type="evidence" value="ECO:0007669"/>
    <property type="project" value="UniProtKB-SubCell"/>
</dbReference>
<keyword evidence="3 13" id="KW-0963">Cytoplasm</keyword>
<evidence type="ECO:0000256" key="11">
    <source>
        <dbReference type="PROSITE-ProRule" id="PRU01330"/>
    </source>
</evidence>
<dbReference type="SMART" id="SM01230">
    <property type="entry name" value="Gln-synt_C"/>
    <property type="match status" value="1"/>
</dbReference>
<dbReference type="InterPro" id="IPR008147">
    <property type="entry name" value="Gln_synt_N"/>
</dbReference>
<feature type="binding site" evidence="7">
    <location>
        <position position="363"/>
    </location>
    <ligand>
        <name>L-glutamate</name>
        <dbReference type="ChEBI" id="CHEBI:29985"/>
    </ligand>
</feature>
<feature type="binding site" evidence="9">
    <location>
        <position position="212"/>
    </location>
    <ligand>
        <name>Mg(2+)</name>
        <dbReference type="ChEBI" id="CHEBI:18420"/>
        <label>1</label>
    </ligand>
</feature>
<proteinExistence type="inferred from homology"/>
<evidence type="ECO:0000256" key="7">
    <source>
        <dbReference type="PIRSR" id="PIRSR604809-1"/>
    </source>
</evidence>
<reference evidence="17 18" key="1">
    <citation type="submission" date="2017-04" db="EMBL/GenBank/DDBJ databases">
        <title>Novel microbial lineages endemic to geothermal iron-oxide mats fill important gaps in the evolutionary history of Archaea.</title>
        <authorList>
            <person name="Jay Z.J."/>
            <person name="Beam J.P."/>
            <person name="Dlakic M."/>
            <person name="Rusch D.B."/>
            <person name="Kozubal M.A."/>
            <person name="Inskeep W.P."/>
        </authorList>
    </citation>
    <scope>NUCLEOTIDE SEQUENCE [LARGE SCALE GENOMIC DNA]</scope>
    <source>
        <strain evidence="17">OSP_D</strain>
    </source>
</reference>
<dbReference type="EMBL" id="NEXC01000006">
    <property type="protein sequence ID" value="PSN84189.1"/>
    <property type="molecule type" value="Genomic_DNA"/>
</dbReference>
<comment type="similarity">
    <text evidence="2 11 12">Belongs to the glutamine synthetase family.</text>
</comment>
<organism evidence="17 18">
    <name type="scientific">Candidatus Marsarchaeota G1 archaeon OSP_D</name>
    <dbReference type="NCBI Taxonomy" id="1978155"/>
    <lineage>
        <taxon>Archaea</taxon>
        <taxon>Candidatus Marsarchaeota</taxon>
        <taxon>Candidatus Marsarchaeota group 1</taxon>
    </lineage>
</organism>
<feature type="binding site" evidence="9">
    <location>
        <position position="136"/>
    </location>
    <ligand>
        <name>Mg(2+)</name>
        <dbReference type="ChEBI" id="CHEBI:18420"/>
        <label>1</label>
    </ligand>
</feature>
<dbReference type="GO" id="GO:0016020">
    <property type="term" value="C:membrane"/>
    <property type="evidence" value="ECO:0007669"/>
    <property type="project" value="TreeGrafter"/>
</dbReference>
<feature type="binding site" evidence="9">
    <location>
        <position position="361"/>
    </location>
    <ligand>
        <name>Mg(2+)</name>
        <dbReference type="ChEBI" id="CHEBI:18420"/>
        <label>1</label>
    </ligand>
</feature>
<dbReference type="GO" id="GO:0005524">
    <property type="term" value="F:ATP binding"/>
    <property type="evidence" value="ECO:0007669"/>
    <property type="project" value="UniProtKB-KW"/>
</dbReference>
<dbReference type="PROSITE" id="PS51987">
    <property type="entry name" value="GS_CATALYTIC"/>
    <property type="match status" value="1"/>
</dbReference>
<keyword evidence="5 8" id="KW-0547">Nucleotide-binding</keyword>
<dbReference type="GO" id="GO:0019740">
    <property type="term" value="P:nitrogen utilization"/>
    <property type="evidence" value="ECO:0007669"/>
    <property type="project" value="TreeGrafter"/>
</dbReference>
<comment type="subcellular location">
    <subcellularLocation>
        <location evidence="1 13">Cytoplasm</location>
    </subcellularLocation>
</comment>
<evidence type="ECO:0000256" key="9">
    <source>
        <dbReference type="PIRSR" id="PIRSR604809-3"/>
    </source>
</evidence>
<dbReference type="AlphaFoldDB" id="A0A2R6ACW8"/>
<feature type="modified residue" description="O-AMP-tyrosine" evidence="10">
    <location>
        <position position="401"/>
    </location>
</feature>
<sequence>MHTPSTQAEEIRKRFEQNGVLHLDLWFTDVRGSLKHATMETTEVDEIFVTQGAAKLDGSSIPGFTEIYESDLVLKPDWKTFALLPWFSATARVITDVYRGFMEGRLERDPRYVAQKAEETLVNEGYTHSYWGPEPEFFVFDEANYKSEAYEAYFKVSSKEANPRSDTQKYVLKTKSGYYPATPADSLMTFRTTVVEILEKNFGFRVEAHHHEVAAAGQCEVDFRFGGLTETADRLQTLKYVVKNVAVNMGYVATFMPKPIYGDNGSGMHTHQSVWRNSENLFYDANDEYAELSQFGRYYIGGLLEHSRALAAFVAPTTNSYKRLVPGYEAPVYIAWSKRNRSAAARVPVYHKGVPAAKRVEYRPPDPSCNPYLAFAAMLMAGLDGVKKKIEPGDPVDENIYHLSPIKREELGIKELPGSLKEAIEELKSDDTFLKGVFPKSLLDAYIELKTQEWKEESLRPTPFEYYQYFDS</sequence>
<feature type="binding site" evidence="9">
    <location>
        <position position="269"/>
    </location>
    <ligand>
        <name>Mg(2+)</name>
        <dbReference type="ChEBI" id="CHEBI:18420"/>
        <label>1</label>
    </ligand>
</feature>
<dbReference type="InterPro" id="IPR036651">
    <property type="entry name" value="Gln_synt_N_sf"/>
</dbReference>
<dbReference type="PROSITE" id="PS51986">
    <property type="entry name" value="GS_BETA_GRASP"/>
    <property type="match status" value="1"/>
</dbReference>
<dbReference type="Gene3D" id="3.30.590.10">
    <property type="entry name" value="Glutamine synthetase/guanido kinase, catalytic domain"/>
    <property type="match status" value="1"/>
</dbReference>
<evidence type="ECO:0000256" key="5">
    <source>
        <dbReference type="ARBA" id="ARBA00022741"/>
    </source>
</evidence>
<feature type="binding site" evidence="7">
    <location>
        <position position="341"/>
    </location>
    <ligand>
        <name>L-glutamate</name>
        <dbReference type="ChEBI" id="CHEBI:29985"/>
    </ligand>
</feature>
<accession>A0A2R6ACW8</accession>
<evidence type="ECO:0000256" key="4">
    <source>
        <dbReference type="ARBA" id="ARBA00022598"/>
    </source>
</evidence>
<evidence type="ECO:0000256" key="14">
    <source>
        <dbReference type="RuleBase" id="RU004356"/>
    </source>
</evidence>
<evidence type="ECO:0000256" key="8">
    <source>
        <dbReference type="PIRSR" id="PIRSR604809-2"/>
    </source>
</evidence>
<dbReference type="PROSITE" id="PS00181">
    <property type="entry name" value="GLNA_ATP"/>
    <property type="match status" value="1"/>
</dbReference>
<keyword evidence="9" id="KW-0479">Metal-binding</keyword>
<feature type="binding site" evidence="8">
    <location>
        <begin position="271"/>
        <end position="273"/>
    </location>
    <ligand>
        <name>ATP</name>
        <dbReference type="ChEBI" id="CHEBI:30616"/>
    </ligand>
</feature>
<evidence type="ECO:0000313" key="18">
    <source>
        <dbReference type="Proteomes" id="UP000240880"/>
    </source>
</evidence>
<evidence type="ECO:0000313" key="17">
    <source>
        <dbReference type="EMBL" id="PSN84189.1"/>
    </source>
</evidence>
<evidence type="ECO:0000256" key="2">
    <source>
        <dbReference type="ARBA" id="ARBA00009897"/>
    </source>
</evidence>
<dbReference type="Pfam" id="PF00120">
    <property type="entry name" value="Gln-synt_C"/>
    <property type="match status" value="1"/>
</dbReference>
<dbReference type="GO" id="GO:0004356">
    <property type="term" value="F:glutamine synthetase activity"/>
    <property type="evidence" value="ECO:0007669"/>
    <property type="project" value="UniProtKB-EC"/>
</dbReference>
<dbReference type="GO" id="GO:0006542">
    <property type="term" value="P:glutamine biosynthetic process"/>
    <property type="evidence" value="ECO:0007669"/>
    <property type="project" value="InterPro"/>
</dbReference>
<feature type="binding site" evidence="9">
    <location>
        <position position="134"/>
    </location>
    <ligand>
        <name>Mg(2+)</name>
        <dbReference type="ChEBI" id="CHEBI:18420"/>
        <label>1</label>
    </ligand>
</feature>
<name>A0A2R6ACW8_9ARCH</name>
<dbReference type="InterPro" id="IPR027302">
    <property type="entry name" value="Gln_synth_N_conserv_site"/>
</dbReference>
<evidence type="ECO:0000259" key="15">
    <source>
        <dbReference type="PROSITE" id="PS51986"/>
    </source>
</evidence>
<dbReference type="InterPro" id="IPR027303">
    <property type="entry name" value="Gln_synth_gly_rich_site"/>
</dbReference>
<dbReference type="InterPro" id="IPR008146">
    <property type="entry name" value="Gln_synth_cat_dom"/>
</dbReference>
<gene>
    <name evidence="17" type="ORF">B9Q01_01800</name>
</gene>
<dbReference type="Pfam" id="PF03951">
    <property type="entry name" value="Gln-synt_N"/>
    <property type="match status" value="1"/>
</dbReference>
<feature type="binding site" evidence="9">
    <location>
        <position position="220"/>
    </location>
    <ligand>
        <name>Mg(2+)</name>
        <dbReference type="ChEBI" id="CHEBI:18420"/>
        <label>1</label>
    </ligand>
</feature>
<dbReference type="PANTHER" id="PTHR43407:SF1">
    <property type="entry name" value="LENGSIN"/>
    <property type="match status" value="1"/>
</dbReference>
<comment type="catalytic activity">
    <reaction evidence="14">
        <text>L-glutamate + NH4(+) + ATP = L-glutamine + ADP + phosphate + H(+)</text>
        <dbReference type="Rhea" id="RHEA:16169"/>
        <dbReference type="ChEBI" id="CHEBI:15378"/>
        <dbReference type="ChEBI" id="CHEBI:28938"/>
        <dbReference type="ChEBI" id="CHEBI:29985"/>
        <dbReference type="ChEBI" id="CHEBI:30616"/>
        <dbReference type="ChEBI" id="CHEBI:43474"/>
        <dbReference type="ChEBI" id="CHEBI:58359"/>
        <dbReference type="ChEBI" id="CHEBI:456216"/>
        <dbReference type="EC" id="6.3.1.2"/>
    </reaction>
</comment>
<dbReference type="InterPro" id="IPR004809">
    <property type="entry name" value="Gln_synth_I"/>
</dbReference>
<evidence type="ECO:0000256" key="13">
    <source>
        <dbReference type="RuleBase" id="RU000385"/>
    </source>
</evidence>
<feature type="binding site" evidence="8">
    <location>
        <position position="341"/>
    </location>
    <ligand>
        <name>ATP</name>
        <dbReference type="ChEBI" id="CHEBI:30616"/>
    </ligand>
</feature>
<dbReference type="GO" id="GO:0046872">
    <property type="term" value="F:metal ion binding"/>
    <property type="evidence" value="ECO:0007669"/>
    <property type="project" value="UniProtKB-KW"/>
</dbReference>
<evidence type="ECO:0000259" key="16">
    <source>
        <dbReference type="PROSITE" id="PS51987"/>
    </source>
</evidence>
<evidence type="ECO:0000256" key="12">
    <source>
        <dbReference type="RuleBase" id="RU000384"/>
    </source>
</evidence>
<feature type="binding site" evidence="7">
    <location>
        <position position="329"/>
    </location>
    <ligand>
        <name>L-glutamate</name>
        <dbReference type="ChEBI" id="CHEBI:29985"/>
    </ligand>
</feature>
<feature type="binding site" evidence="7">
    <location>
        <position position="323"/>
    </location>
    <ligand>
        <name>L-glutamate</name>
        <dbReference type="ChEBI" id="CHEBI:29985"/>
    </ligand>
</feature>
<feature type="domain" description="GS beta-grasp" evidence="15">
    <location>
        <begin position="18"/>
        <end position="105"/>
    </location>
</feature>